<dbReference type="PANTHER" id="PTHR32439">
    <property type="entry name" value="FERREDOXIN--NITRITE REDUCTASE, CHLOROPLASTIC"/>
    <property type="match status" value="1"/>
</dbReference>
<reference evidence="10" key="1">
    <citation type="submission" date="2018-12" db="EMBL/GenBank/DDBJ databases">
        <authorList>
            <person name="Will S."/>
            <person name="Neumann-Schaal M."/>
            <person name="Henke P."/>
        </authorList>
    </citation>
    <scope>NUCLEOTIDE SEQUENCE</scope>
    <source>
        <strain evidence="10">PCC 7102</strain>
    </source>
</reference>
<feature type="domain" description="Nitrite/Sulfite reductase ferredoxin-like" evidence="9">
    <location>
        <begin position="267"/>
        <end position="332"/>
    </location>
</feature>
<dbReference type="Gene3D" id="3.90.480.10">
    <property type="entry name" value="Sulfite Reductase Hemoprotein,Domain 2"/>
    <property type="match status" value="1"/>
</dbReference>
<evidence type="ECO:0000313" key="11">
    <source>
        <dbReference type="Proteomes" id="UP000271624"/>
    </source>
</evidence>
<keyword evidence="11" id="KW-1185">Reference proteome</keyword>
<dbReference type="InterPro" id="IPR045854">
    <property type="entry name" value="NO2/SO3_Rdtase_4Fe4S_sf"/>
</dbReference>
<evidence type="ECO:0000256" key="1">
    <source>
        <dbReference type="ARBA" id="ARBA00010429"/>
    </source>
</evidence>
<evidence type="ECO:0000259" key="9">
    <source>
        <dbReference type="Pfam" id="PF03460"/>
    </source>
</evidence>
<organism evidence="10 11">
    <name type="scientific">Dulcicalothrix desertica PCC 7102</name>
    <dbReference type="NCBI Taxonomy" id="232991"/>
    <lineage>
        <taxon>Bacteria</taxon>
        <taxon>Bacillati</taxon>
        <taxon>Cyanobacteriota</taxon>
        <taxon>Cyanophyceae</taxon>
        <taxon>Nostocales</taxon>
        <taxon>Calotrichaceae</taxon>
        <taxon>Dulcicalothrix</taxon>
    </lineage>
</organism>
<dbReference type="InterPro" id="IPR006067">
    <property type="entry name" value="NO2/SO3_Rdtase_4Fe4S_dom"/>
</dbReference>
<dbReference type="Proteomes" id="UP000271624">
    <property type="component" value="Unassembled WGS sequence"/>
</dbReference>
<dbReference type="SUPFAM" id="SSF56014">
    <property type="entry name" value="Nitrite and sulphite reductase 4Fe-4S domain-like"/>
    <property type="match status" value="2"/>
</dbReference>
<dbReference type="InterPro" id="IPR006066">
    <property type="entry name" value="NO2/SO3_Rdtase_FeS/sirohaem_BS"/>
</dbReference>
<dbReference type="NCBIfam" id="TIGR02435">
    <property type="entry name" value="CobG"/>
    <property type="match status" value="1"/>
</dbReference>
<reference evidence="10" key="2">
    <citation type="journal article" date="2019" name="Genome Biol. Evol.">
        <title>Day and night: Metabolic profiles and evolutionary relationships of six axenic non-marine cyanobacteria.</title>
        <authorList>
            <person name="Will S.E."/>
            <person name="Henke P."/>
            <person name="Boedeker C."/>
            <person name="Huang S."/>
            <person name="Brinkmann H."/>
            <person name="Rohde M."/>
            <person name="Jarek M."/>
            <person name="Friedl T."/>
            <person name="Seufert S."/>
            <person name="Schumacher M."/>
            <person name="Overmann J."/>
            <person name="Neumann-Schaal M."/>
            <person name="Petersen J."/>
        </authorList>
    </citation>
    <scope>NUCLEOTIDE SEQUENCE [LARGE SCALE GENOMIC DNA]</scope>
    <source>
        <strain evidence="10">PCC 7102</strain>
    </source>
</reference>
<keyword evidence="5" id="KW-0560">Oxidoreductase</keyword>
<dbReference type="InterPro" id="IPR051329">
    <property type="entry name" value="NIR_SIR_4Fe-4S"/>
</dbReference>
<accession>A0A433VG78</accession>
<evidence type="ECO:0000256" key="3">
    <source>
        <dbReference type="ARBA" id="ARBA00022617"/>
    </source>
</evidence>
<evidence type="ECO:0000259" key="8">
    <source>
        <dbReference type="Pfam" id="PF01077"/>
    </source>
</evidence>
<dbReference type="AlphaFoldDB" id="A0A433VG78"/>
<evidence type="ECO:0000256" key="7">
    <source>
        <dbReference type="ARBA" id="ARBA00023014"/>
    </source>
</evidence>
<keyword evidence="6" id="KW-0408">Iron</keyword>
<gene>
    <name evidence="10" type="primary">nirA</name>
    <name evidence="10" type="ORF">DSM106972_039190</name>
</gene>
<dbReference type="RefSeq" id="WP_233787441.1">
    <property type="nucleotide sequence ID" value="NZ_RSCL01000009.1"/>
</dbReference>
<proteinExistence type="inferred from homology"/>
<keyword evidence="2" id="KW-0004">4Fe-4S</keyword>
<evidence type="ECO:0000256" key="4">
    <source>
        <dbReference type="ARBA" id="ARBA00022723"/>
    </source>
</evidence>
<evidence type="ECO:0000256" key="5">
    <source>
        <dbReference type="ARBA" id="ARBA00023002"/>
    </source>
</evidence>
<feature type="domain" description="Nitrite/Sulfite reductase ferredoxin-like" evidence="9">
    <location>
        <begin position="36"/>
        <end position="84"/>
    </location>
</feature>
<dbReference type="GO" id="GO:0020037">
    <property type="term" value="F:heme binding"/>
    <property type="evidence" value="ECO:0007669"/>
    <property type="project" value="InterPro"/>
</dbReference>
<dbReference type="PANTHER" id="PTHR32439:SF0">
    <property type="entry name" value="FERREDOXIN--NITRITE REDUCTASE, CHLOROPLASTIC"/>
    <property type="match status" value="1"/>
</dbReference>
<protein>
    <submittedName>
        <fullName evidence="10">Ferredoxin--nitrite reductase</fullName>
    </submittedName>
</protein>
<comment type="similarity">
    <text evidence="1">Belongs to the nitrite and sulfite reductase 4Fe-4S domain family.</text>
</comment>
<sequence>MFKISVDQVDDPLRLLDNPLTCPGLFYATPAIDGVISRIRIPSGILTSQQVRIVADYATNFGGSDKNVYVTNRANLQVRGIRGTETALITLRSVGLAGIPEVDHIRNIMSSPTAGIDKDELIDTRYLVRELDEYICSHKELGGLSPKFSVAFDGGGKVSVCQQPNEITFAAVKENTSIYFHLLIGGEATNILLKPEECIFVVAAFAQLYLNEVDITEKRKPRLKKLFQEKGLSKTLEQAQKYLPFSLNVSNNTHTLNTNTNYHLGAHPQRQKGYSYIGIVLPLGKLNTNQLYNLASLVDSYGSSVLRLTPWQNIIIPDIKNEFIPEVQEHIENLGLHWSVNHIYSSLVACTGNKGCASSATDTKSDALALAEYLQQHITLDIPVKIHFTGCSKSCAYHGKSDITLLGAQKIENNILTEGYQIFVGSEQNFGREIYSFINQTQLPKVILRLLQVYKLLRKHNHDSFGEWVDQYTVCEIQHWLNAGGIT</sequence>
<dbReference type="EMBL" id="RSCL01000009">
    <property type="protein sequence ID" value="RUT05098.1"/>
    <property type="molecule type" value="Genomic_DNA"/>
</dbReference>
<dbReference type="Pfam" id="PF03460">
    <property type="entry name" value="NIR_SIR_ferr"/>
    <property type="match status" value="2"/>
</dbReference>
<keyword evidence="4" id="KW-0479">Metal-binding</keyword>
<dbReference type="GO" id="GO:0016491">
    <property type="term" value="F:oxidoreductase activity"/>
    <property type="evidence" value="ECO:0007669"/>
    <property type="project" value="UniProtKB-KW"/>
</dbReference>
<name>A0A433VG78_9CYAN</name>
<dbReference type="GO" id="GO:0051539">
    <property type="term" value="F:4 iron, 4 sulfur cluster binding"/>
    <property type="evidence" value="ECO:0007669"/>
    <property type="project" value="UniProtKB-KW"/>
</dbReference>
<keyword evidence="3" id="KW-0349">Heme</keyword>
<dbReference type="PROSITE" id="PS00365">
    <property type="entry name" value="NIR_SIR"/>
    <property type="match status" value="1"/>
</dbReference>
<dbReference type="Pfam" id="PF01077">
    <property type="entry name" value="NIR_SIR"/>
    <property type="match status" value="2"/>
</dbReference>
<comment type="caution">
    <text evidence="10">The sequence shown here is derived from an EMBL/GenBank/DDBJ whole genome shotgun (WGS) entry which is preliminary data.</text>
</comment>
<feature type="domain" description="Nitrite/sulphite reductase 4Fe-4S" evidence="8">
    <location>
        <begin position="103"/>
        <end position="244"/>
    </location>
</feature>
<dbReference type="SUPFAM" id="SSF55124">
    <property type="entry name" value="Nitrite/Sulfite reductase N-terminal domain-like"/>
    <property type="match status" value="2"/>
</dbReference>
<dbReference type="Gene3D" id="3.30.413.10">
    <property type="entry name" value="Sulfite Reductase Hemoprotein, domain 1"/>
    <property type="match status" value="2"/>
</dbReference>
<dbReference type="InterPro" id="IPR036136">
    <property type="entry name" value="Nit/Sulf_reduc_fer-like_dom_sf"/>
</dbReference>
<dbReference type="InterPro" id="IPR005117">
    <property type="entry name" value="NiRdtase/SiRdtase_haem-b_fer"/>
</dbReference>
<dbReference type="InterPro" id="IPR012798">
    <property type="entry name" value="Cbl_synth_CobG-like"/>
</dbReference>
<evidence type="ECO:0000256" key="2">
    <source>
        <dbReference type="ARBA" id="ARBA00022485"/>
    </source>
</evidence>
<evidence type="ECO:0000313" key="10">
    <source>
        <dbReference type="EMBL" id="RUT05098.1"/>
    </source>
</evidence>
<evidence type="ECO:0000256" key="6">
    <source>
        <dbReference type="ARBA" id="ARBA00023004"/>
    </source>
</evidence>
<dbReference type="GO" id="GO:0046872">
    <property type="term" value="F:metal ion binding"/>
    <property type="evidence" value="ECO:0007669"/>
    <property type="project" value="UniProtKB-KW"/>
</dbReference>
<keyword evidence="7" id="KW-0411">Iron-sulfur</keyword>
<feature type="domain" description="Nitrite/sulphite reductase 4Fe-4S" evidence="8">
    <location>
        <begin position="347"/>
        <end position="480"/>
    </location>
</feature>